<dbReference type="GeneID" id="27328787"/>
<sequence>MRCGKRGYEDAVSDVYQIFGCDETDEDSLKAAKQPSLPRPPQYNAAAQDPIADTVYRDQVIGNLWERCKAEQDGTFGALHAFSCYWCGWFGYEIPEDEVPNMNAGGNAVCKKEMCETLIPPSNRQEGNSKDATSQPDIPE</sequence>
<dbReference type="RefSeq" id="XP_016241340.1">
    <property type="nucleotide sequence ID" value="XM_016376064.1"/>
</dbReference>
<dbReference type="HOGENOM" id="CLU_1835207_0_0_1"/>
<reference evidence="2 3" key="1">
    <citation type="submission" date="2015-01" db="EMBL/GenBank/DDBJ databases">
        <title>The Genome Sequence of Exophiala spinifera CBS89968.</title>
        <authorList>
            <consortium name="The Broad Institute Genomics Platform"/>
            <person name="Cuomo C."/>
            <person name="de Hoog S."/>
            <person name="Gorbushina A."/>
            <person name="Stielow B."/>
            <person name="Teixiera M."/>
            <person name="Abouelleil A."/>
            <person name="Chapman S.B."/>
            <person name="Priest M."/>
            <person name="Young S.K."/>
            <person name="Wortman J."/>
            <person name="Nusbaum C."/>
            <person name="Birren B."/>
        </authorList>
    </citation>
    <scope>NUCLEOTIDE SEQUENCE [LARGE SCALE GENOMIC DNA]</scope>
    <source>
        <strain evidence="2 3">CBS 89968</strain>
    </source>
</reference>
<feature type="compositionally biased region" description="Polar residues" evidence="1">
    <location>
        <begin position="120"/>
        <end position="140"/>
    </location>
</feature>
<dbReference type="VEuPathDB" id="FungiDB:PV08_01704"/>
<protein>
    <submittedName>
        <fullName evidence="2">Uncharacterized protein</fullName>
    </submittedName>
</protein>
<keyword evidence="3" id="KW-1185">Reference proteome</keyword>
<feature type="region of interest" description="Disordered" evidence="1">
    <location>
        <begin position="29"/>
        <end position="49"/>
    </location>
</feature>
<evidence type="ECO:0000313" key="3">
    <source>
        <dbReference type="Proteomes" id="UP000053328"/>
    </source>
</evidence>
<evidence type="ECO:0000313" key="2">
    <source>
        <dbReference type="EMBL" id="KIW21124.1"/>
    </source>
</evidence>
<feature type="region of interest" description="Disordered" evidence="1">
    <location>
        <begin position="119"/>
        <end position="140"/>
    </location>
</feature>
<accession>A0A0D2CCB1</accession>
<dbReference type="Proteomes" id="UP000053328">
    <property type="component" value="Unassembled WGS sequence"/>
</dbReference>
<evidence type="ECO:0000256" key="1">
    <source>
        <dbReference type="SAM" id="MobiDB-lite"/>
    </source>
</evidence>
<gene>
    <name evidence="2" type="ORF">PV08_01704</name>
</gene>
<dbReference type="EMBL" id="KN847492">
    <property type="protein sequence ID" value="KIW21124.1"/>
    <property type="molecule type" value="Genomic_DNA"/>
</dbReference>
<organism evidence="2 3">
    <name type="scientific">Exophiala spinifera</name>
    <dbReference type="NCBI Taxonomy" id="91928"/>
    <lineage>
        <taxon>Eukaryota</taxon>
        <taxon>Fungi</taxon>
        <taxon>Dikarya</taxon>
        <taxon>Ascomycota</taxon>
        <taxon>Pezizomycotina</taxon>
        <taxon>Eurotiomycetes</taxon>
        <taxon>Chaetothyriomycetidae</taxon>
        <taxon>Chaetothyriales</taxon>
        <taxon>Herpotrichiellaceae</taxon>
        <taxon>Exophiala</taxon>
    </lineage>
</organism>
<dbReference type="AlphaFoldDB" id="A0A0D2CCB1"/>
<name>A0A0D2CCB1_9EURO</name>
<proteinExistence type="predicted"/>